<keyword evidence="2" id="KW-1003">Cell membrane</keyword>
<comment type="subcellular location">
    <subcellularLocation>
        <location evidence="1">Cell membrane</location>
        <topology evidence="1">Multi-pass membrane protein</topology>
    </subcellularLocation>
</comment>
<reference evidence="8" key="1">
    <citation type="journal article" date="2019" name="Int. J. Syst. Evol. Microbiol.">
        <title>The Global Catalogue of Microorganisms (GCM) 10K type strain sequencing project: providing services to taxonomists for standard genome sequencing and annotation.</title>
        <authorList>
            <consortium name="The Broad Institute Genomics Platform"/>
            <consortium name="The Broad Institute Genome Sequencing Center for Infectious Disease"/>
            <person name="Wu L."/>
            <person name="Ma J."/>
        </authorList>
    </citation>
    <scope>NUCLEOTIDE SEQUENCE [LARGE SCALE GENOMIC DNA]</scope>
    <source>
        <strain evidence="8">JCM 18961</strain>
    </source>
</reference>
<feature type="transmembrane region" description="Helical" evidence="6">
    <location>
        <begin position="16"/>
        <end position="38"/>
    </location>
</feature>
<feature type="transmembrane region" description="Helical" evidence="6">
    <location>
        <begin position="86"/>
        <end position="105"/>
    </location>
</feature>
<feature type="transmembrane region" description="Helical" evidence="6">
    <location>
        <begin position="58"/>
        <end position="74"/>
    </location>
</feature>
<evidence type="ECO:0000256" key="2">
    <source>
        <dbReference type="ARBA" id="ARBA00022475"/>
    </source>
</evidence>
<name>A0ABP8Y320_9MICO</name>
<keyword evidence="5 6" id="KW-0472">Membrane</keyword>
<dbReference type="PANTHER" id="PTHR30250:SF11">
    <property type="entry name" value="O-ANTIGEN TRANSPORTER-RELATED"/>
    <property type="match status" value="1"/>
</dbReference>
<feature type="transmembrane region" description="Helical" evidence="6">
    <location>
        <begin position="141"/>
        <end position="159"/>
    </location>
</feature>
<feature type="transmembrane region" description="Helical" evidence="6">
    <location>
        <begin position="111"/>
        <end position="129"/>
    </location>
</feature>
<dbReference type="EMBL" id="BAABLO010000004">
    <property type="protein sequence ID" value="GAA4719564.1"/>
    <property type="molecule type" value="Genomic_DNA"/>
</dbReference>
<organism evidence="7 8">
    <name type="scientific">Pedococcus ginsenosidimutans</name>
    <dbReference type="NCBI Taxonomy" id="490570"/>
    <lineage>
        <taxon>Bacteria</taxon>
        <taxon>Bacillati</taxon>
        <taxon>Actinomycetota</taxon>
        <taxon>Actinomycetes</taxon>
        <taxon>Micrococcales</taxon>
        <taxon>Intrasporangiaceae</taxon>
        <taxon>Pedococcus</taxon>
    </lineage>
</organism>
<feature type="transmembrane region" description="Helical" evidence="6">
    <location>
        <begin position="212"/>
        <end position="232"/>
    </location>
</feature>
<keyword evidence="8" id="KW-1185">Reference proteome</keyword>
<feature type="transmembrane region" description="Helical" evidence="6">
    <location>
        <begin position="317"/>
        <end position="334"/>
    </location>
</feature>
<evidence type="ECO:0000256" key="4">
    <source>
        <dbReference type="ARBA" id="ARBA00022989"/>
    </source>
</evidence>
<accession>A0ABP8Y320</accession>
<dbReference type="InterPro" id="IPR050833">
    <property type="entry name" value="Poly_Biosynth_Transport"/>
</dbReference>
<evidence type="ECO:0000313" key="8">
    <source>
        <dbReference type="Proteomes" id="UP001500556"/>
    </source>
</evidence>
<keyword evidence="3 6" id="KW-0812">Transmembrane</keyword>
<evidence type="ECO:0000313" key="7">
    <source>
        <dbReference type="EMBL" id="GAA4719564.1"/>
    </source>
</evidence>
<keyword evidence="4 6" id="KW-1133">Transmembrane helix</keyword>
<sequence>MIVHALRTRQAFARQVFWTLLIQGSGALLAFATVAWLGRTQGPVPQGVFSRTKTELEFLASVASLGLPQALMYYAQTQRLSVSRALRISSAAAVLGALGAVVYGLVRGEGLAVAAVAAAVFAMVWQGNLRTILLGVSTARSFNIVTAGPQALVLVWVVASTSTLGMNTAVAASGYAVAFGVVAAAAGARLWRRADTQVEQEVDARRLASYGIATWVSAMAVTGSLLACTLYVDATLEPRALGLFTATVVLAQVALTPLNYLLPLLLKRWVASTGHRRWPYLVIGTAPPLAAALVFKVAGTSWADGKLGEYAQVSDSLWVVCAVVGLEVAVRLLAADQLARGRPWAPAVADVVRMASIAAALGLLRPGNSLEVVDVWALASLWALLTLVVLELQSRRAKVSPNAPLFDGVAP</sequence>
<evidence type="ECO:0000256" key="6">
    <source>
        <dbReference type="SAM" id="Phobius"/>
    </source>
</evidence>
<evidence type="ECO:0000256" key="3">
    <source>
        <dbReference type="ARBA" id="ARBA00022692"/>
    </source>
</evidence>
<comment type="caution">
    <text evidence="7">The sequence shown here is derived from an EMBL/GenBank/DDBJ whole genome shotgun (WGS) entry which is preliminary data.</text>
</comment>
<evidence type="ECO:0000256" key="5">
    <source>
        <dbReference type="ARBA" id="ARBA00023136"/>
    </source>
</evidence>
<gene>
    <name evidence="7" type="ORF">GCM10025782_16180</name>
</gene>
<proteinExistence type="predicted"/>
<feature type="transmembrane region" description="Helical" evidence="6">
    <location>
        <begin position="278"/>
        <end position="297"/>
    </location>
</feature>
<dbReference type="PANTHER" id="PTHR30250">
    <property type="entry name" value="PST FAMILY PREDICTED COLANIC ACID TRANSPORTER"/>
    <property type="match status" value="1"/>
</dbReference>
<evidence type="ECO:0000256" key="1">
    <source>
        <dbReference type="ARBA" id="ARBA00004651"/>
    </source>
</evidence>
<feature type="transmembrane region" description="Helical" evidence="6">
    <location>
        <begin position="171"/>
        <end position="191"/>
    </location>
</feature>
<dbReference type="Proteomes" id="UP001500556">
    <property type="component" value="Unassembled WGS sequence"/>
</dbReference>
<protein>
    <submittedName>
        <fullName evidence="7">Uncharacterized protein</fullName>
    </submittedName>
</protein>
<feature type="transmembrane region" description="Helical" evidence="6">
    <location>
        <begin position="244"/>
        <end position="266"/>
    </location>
</feature>